<feature type="region of interest" description="Disordered" evidence="1">
    <location>
        <begin position="245"/>
        <end position="275"/>
    </location>
</feature>
<dbReference type="AlphaFoldDB" id="A0AAN7C5Q8"/>
<evidence type="ECO:0000256" key="1">
    <source>
        <dbReference type="SAM" id="MobiDB-lite"/>
    </source>
</evidence>
<feature type="compositionally biased region" description="Low complexity" evidence="1">
    <location>
        <begin position="59"/>
        <end position="71"/>
    </location>
</feature>
<accession>A0AAN7C5Q8</accession>
<name>A0AAN7C5Q8_9PEZI</name>
<comment type="caution">
    <text evidence="2">The sequence shown here is derived from an EMBL/GenBank/DDBJ whole genome shotgun (WGS) entry which is preliminary data.</text>
</comment>
<proteinExistence type="predicted"/>
<keyword evidence="3" id="KW-1185">Reference proteome</keyword>
<feature type="region of interest" description="Disordered" evidence="1">
    <location>
        <begin position="24"/>
        <end position="101"/>
    </location>
</feature>
<evidence type="ECO:0000313" key="3">
    <source>
        <dbReference type="Proteomes" id="UP001303760"/>
    </source>
</evidence>
<gene>
    <name evidence="2" type="ORF">C8A03DRAFT_46030</name>
</gene>
<protein>
    <recommendedName>
        <fullName evidence="4">Myb/SANT-like domain-containing protein</fullName>
    </recommendedName>
</protein>
<feature type="compositionally biased region" description="Acidic residues" evidence="1">
    <location>
        <begin position="245"/>
        <end position="255"/>
    </location>
</feature>
<sequence>MYCVHAPFVGSTINVSLTDPTLQGMESDDLATPLLPHDDDNSDRDHEHSCEDPAPPPASTEQSSAISSSNADRTQSSTPAPDPHTKKRKRGPVESLQPGKFNREMTAQVMLWFDDCRKRGLFNSTKKRDYGPVWSEVLERVRERWPQFSWTKQSIASKYDTERRRFQLWKSLVDGYSGVTYDHSTGLPSMSESTWEQFVARHKTKTKSVAWLRSVPLGDVEVYRSVFFRERASDSEDSGRDIQELLDDEDDDNDDVSTQTPVPKRLTAPQRQRRHNDDGLKLTRIIHPLQIAKHQWIFQLTTEIFVSSLREAVAVLAAPQLPAQHEAIASAVRDVLKLFASTLSKAERANCLDQLQDLNKAVMWKELDFEMKQFYVERWKTSGL</sequence>
<reference evidence="2" key="1">
    <citation type="journal article" date="2023" name="Mol. Phylogenet. Evol.">
        <title>Genome-scale phylogeny and comparative genomics of the fungal order Sordariales.</title>
        <authorList>
            <person name="Hensen N."/>
            <person name="Bonometti L."/>
            <person name="Westerberg I."/>
            <person name="Brannstrom I.O."/>
            <person name="Guillou S."/>
            <person name="Cros-Aarteil S."/>
            <person name="Calhoun S."/>
            <person name="Haridas S."/>
            <person name="Kuo A."/>
            <person name="Mondo S."/>
            <person name="Pangilinan J."/>
            <person name="Riley R."/>
            <person name="LaButti K."/>
            <person name="Andreopoulos B."/>
            <person name="Lipzen A."/>
            <person name="Chen C."/>
            <person name="Yan M."/>
            <person name="Daum C."/>
            <person name="Ng V."/>
            <person name="Clum A."/>
            <person name="Steindorff A."/>
            <person name="Ohm R.A."/>
            <person name="Martin F."/>
            <person name="Silar P."/>
            <person name="Natvig D.O."/>
            <person name="Lalanne C."/>
            <person name="Gautier V."/>
            <person name="Ament-Velasquez S.L."/>
            <person name="Kruys A."/>
            <person name="Hutchinson M.I."/>
            <person name="Powell A.J."/>
            <person name="Barry K."/>
            <person name="Miller A.N."/>
            <person name="Grigoriev I.V."/>
            <person name="Debuchy R."/>
            <person name="Gladieux P."/>
            <person name="Hiltunen Thoren M."/>
            <person name="Johannesson H."/>
        </authorList>
    </citation>
    <scope>NUCLEOTIDE SEQUENCE</scope>
    <source>
        <strain evidence="2">CBS 532.94</strain>
    </source>
</reference>
<reference evidence="2" key="2">
    <citation type="submission" date="2023-05" db="EMBL/GenBank/DDBJ databases">
        <authorList>
            <consortium name="Lawrence Berkeley National Laboratory"/>
            <person name="Steindorff A."/>
            <person name="Hensen N."/>
            <person name="Bonometti L."/>
            <person name="Westerberg I."/>
            <person name="Brannstrom I.O."/>
            <person name="Guillou S."/>
            <person name="Cros-Aarteil S."/>
            <person name="Calhoun S."/>
            <person name="Haridas S."/>
            <person name="Kuo A."/>
            <person name="Mondo S."/>
            <person name="Pangilinan J."/>
            <person name="Riley R."/>
            <person name="Labutti K."/>
            <person name="Andreopoulos B."/>
            <person name="Lipzen A."/>
            <person name="Chen C."/>
            <person name="Yanf M."/>
            <person name="Daum C."/>
            <person name="Ng V."/>
            <person name="Clum A."/>
            <person name="Ohm R."/>
            <person name="Martin F."/>
            <person name="Silar P."/>
            <person name="Natvig D."/>
            <person name="Lalanne C."/>
            <person name="Gautier V."/>
            <person name="Ament-Velasquez S.L."/>
            <person name="Kruys A."/>
            <person name="Hutchinson M.I."/>
            <person name="Powell A.J."/>
            <person name="Barry K."/>
            <person name="Miller A.N."/>
            <person name="Grigoriev I.V."/>
            <person name="Debuchy R."/>
            <person name="Gladieux P."/>
            <person name="Thoren M.H."/>
            <person name="Johannesson H."/>
        </authorList>
    </citation>
    <scope>NUCLEOTIDE SEQUENCE</scope>
    <source>
        <strain evidence="2">CBS 532.94</strain>
    </source>
</reference>
<dbReference type="EMBL" id="MU860229">
    <property type="protein sequence ID" value="KAK4235911.1"/>
    <property type="molecule type" value="Genomic_DNA"/>
</dbReference>
<dbReference type="Proteomes" id="UP001303760">
    <property type="component" value="Unassembled WGS sequence"/>
</dbReference>
<evidence type="ECO:0008006" key="4">
    <source>
        <dbReference type="Google" id="ProtNLM"/>
    </source>
</evidence>
<organism evidence="2 3">
    <name type="scientific">Achaetomium macrosporum</name>
    <dbReference type="NCBI Taxonomy" id="79813"/>
    <lineage>
        <taxon>Eukaryota</taxon>
        <taxon>Fungi</taxon>
        <taxon>Dikarya</taxon>
        <taxon>Ascomycota</taxon>
        <taxon>Pezizomycotina</taxon>
        <taxon>Sordariomycetes</taxon>
        <taxon>Sordariomycetidae</taxon>
        <taxon>Sordariales</taxon>
        <taxon>Chaetomiaceae</taxon>
        <taxon>Achaetomium</taxon>
    </lineage>
</organism>
<feature type="compositionally biased region" description="Basic and acidic residues" evidence="1">
    <location>
        <begin position="36"/>
        <end position="51"/>
    </location>
</feature>
<evidence type="ECO:0000313" key="2">
    <source>
        <dbReference type="EMBL" id="KAK4235911.1"/>
    </source>
</evidence>